<dbReference type="RefSeq" id="WP_154250823.1">
    <property type="nucleotide sequence ID" value="NZ_JADMSX010000050.1"/>
</dbReference>
<evidence type="ECO:0000313" key="5">
    <source>
        <dbReference type="EMBL" id="MSB50186.1"/>
    </source>
</evidence>
<accession>A0A6I2RKH8</accession>
<sequence length="337" mass="38294">MSNSNNRINWDLVREMSSCYGHIVPNMRFGEENVIPWGTNFAPNIDMTPKWNIPDKVMINTTVTGGFFSKRINPKQPITPQEIYESLRASCKAGAPIVHVHVRDAQGYNGLDLDLYHQVLDPLREEFPDVVIDGCVVSYKEGYWDRMVEMFKEGLLDTTPINTTANFASDRLFAPYPHHIIEKCELVQQYKVHPQLAVFTDGDVDNAYRYLIAPGLLEKPYTWCVVPGLPGCSPTSSPEVMIESVMHIVRRIREISDQRIMVCSGGRGCSYMVTLALILGLDIRVGMEDTIWKWPHKDDLIDANVECFETFRTIAHLLGREVYTAKELRIALGLSQK</sequence>
<proteinExistence type="predicted"/>
<gene>
    <name evidence="5" type="ORF">GKE90_16000</name>
</gene>
<name>A0A6I2RKH8_FLAPL</name>
<keyword evidence="2" id="KW-0808">Transferase</keyword>
<organism evidence="5 6">
    <name type="scientific">Flavonifractor plautii</name>
    <name type="common">Fusobacterium plautii</name>
    <dbReference type="NCBI Taxonomy" id="292800"/>
    <lineage>
        <taxon>Bacteria</taxon>
        <taxon>Bacillati</taxon>
        <taxon>Bacillota</taxon>
        <taxon>Clostridia</taxon>
        <taxon>Eubacteriales</taxon>
        <taxon>Oscillospiraceae</taxon>
        <taxon>Flavonifractor</taxon>
    </lineage>
</organism>
<keyword evidence="3" id="KW-0479">Metal-binding</keyword>
<evidence type="ECO:0000256" key="4">
    <source>
        <dbReference type="ARBA" id="ARBA00022833"/>
    </source>
</evidence>
<comment type="caution">
    <text evidence="5">The sequence shown here is derived from an EMBL/GenBank/DDBJ whole genome shotgun (WGS) entry which is preliminary data.</text>
</comment>
<dbReference type="Pfam" id="PF05853">
    <property type="entry name" value="BKACE"/>
    <property type="match status" value="1"/>
</dbReference>
<dbReference type="Proteomes" id="UP000429811">
    <property type="component" value="Unassembled WGS sequence"/>
</dbReference>
<evidence type="ECO:0000313" key="6">
    <source>
        <dbReference type="Proteomes" id="UP000429811"/>
    </source>
</evidence>
<protein>
    <submittedName>
        <fullName evidence="5">3-keto-5-aminohexanoate cleavage protein</fullName>
    </submittedName>
</protein>
<reference evidence="5 6" key="1">
    <citation type="journal article" date="2019" name="Nat. Med.">
        <title>A library of human gut bacterial isolates paired with longitudinal multiomics data enables mechanistic microbiome research.</title>
        <authorList>
            <person name="Poyet M."/>
            <person name="Groussin M."/>
            <person name="Gibbons S.M."/>
            <person name="Avila-Pacheco J."/>
            <person name="Jiang X."/>
            <person name="Kearney S.M."/>
            <person name="Perrotta A.R."/>
            <person name="Berdy B."/>
            <person name="Zhao S."/>
            <person name="Lieberman T.D."/>
            <person name="Swanson P.K."/>
            <person name="Smith M."/>
            <person name="Roesemann S."/>
            <person name="Alexander J.E."/>
            <person name="Rich S.A."/>
            <person name="Livny J."/>
            <person name="Vlamakis H."/>
            <person name="Clish C."/>
            <person name="Bullock K."/>
            <person name="Deik A."/>
            <person name="Scott J."/>
            <person name="Pierce K.A."/>
            <person name="Xavier R.J."/>
            <person name="Alm E.J."/>
        </authorList>
    </citation>
    <scope>NUCLEOTIDE SEQUENCE [LARGE SCALE GENOMIC DNA]</scope>
    <source>
        <strain evidence="5 6">BIOML-A5</strain>
    </source>
</reference>
<dbReference type="AlphaFoldDB" id="A0A6I2RKH8"/>
<dbReference type="InterPro" id="IPR013785">
    <property type="entry name" value="Aldolase_TIM"/>
</dbReference>
<comment type="cofactor">
    <cofactor evidence="1">
        <name>Zn(2+)</name>
        <dbReference type="ChEBI" id="CHEBI:29105"/>
    </cofactor>
</comment>
<dbReference type="PANTHER" id="PTHR37418:SF2">
    <property type="entry name" value="3-KETO-5-AMINOHEXANOATE CLEAVAGE ENZYME"/>
    <property type="match status" value="1"/>
</dbReference>
<dbReference type="Gene3D" id="3.20.20.70">
    <property type="entry name" value="Aldolase class I"/>
    <property type="match status" value="1"/>
</dbReference>
<evidence type="ECO:0000256" key="2">
    <source>
        <dbReference type="ARBA" id="ARBA00022679"/>
    </source>
</evidence>
<dbReference type="EMBL" id="WKPO01000026">
    <property type="protein sequence ID" value="MSB50186.1"/>
    <property type="molecule type" value="Genomic_DNA"/>
</dbReference>
<evidence type="ECO:0000256" key="3">
    <source>
        <dbReference type="ARBA" id="ARBA00022723"/>
    </source>
</evidence>
<dbReference type="GO" id="GO:0043720">
    <property type="term" value="F:3-keto-5-aminohexanoate cleavage activity"/>
    <property type="evidence" value="ECO:0007669"/>
    <property type="project" value="InterPro"/>
</dbReference>
<dbReference type="InterPro" id="IPR008567">
    <property type="entry name" value="BKACE"/>
</dbReference>
<keyword evidence="4" id="KW-0862">Zinc</keyword>
<dbReference type="GO" id="GO:0046872">
    <property type="term" value="F:metal ion binding"/>
    <property type="evidence" value="ECO:0007669"/>
    <property type="project" value="UniProtKB-KW"/>
</dbReference>
<dbReference type="PANTHER" id="PTHR37418">
    <property type="entry name" value="3-KETO-5-AMINOHEXANOATE CLEAVAGE ENZYME-RELATED"/>
    <property type="match status" value="1"/>
</dbReference>
<evidence type="ECO:0000256" key="1">
    <source>
        <dbReference type="ARBA" id="ARBA00001947"/>
    </source>
</evidence>